<dbReference type="STRING" id="904291.A7J15_07750"/>
<proteinExistence type="inferred from homology"/>
<feature type="transmembrane region" description="Helical" evidence="8">
    <location>
        <begin position="243"/>
        <end position="264"/>
    </location>
</feature>
<accession>A0A1B9NAE9</accession>
<keyword evidence="3" id="KW-0813">Transport</keyword>
<feature type="transmembrane region" description="Helical" evidence="8">
    <location>
        <begin position="337"/>
        <end position="358"/>
    </location>
</feature>
<gene>
    <name evidence="10" type="ORF">A7J15_07750</name>
</gene>
<dbReference type="PROSITE" id="PS50850">
    <property type="entry name" value="MFS"/>
    <property type="match status" value="1"/>
</dbReference>
<sequence length="391" mass="39586">MTALPADERWRGVAGGAMLIGVAVMAAIYAPQPLLAEIAAEFGRTALEANLVVSMTTLGIACGVFPAAWIADRVGRGPVLAVSLGCGALLTLVTAATPDWAVIVAARFLAGLLMSGVLVSAVVWTGAAVPRLRRARVAAAYVSGTTIGGMSGRIAAGLGAEAWGWRAGIVLVDVLVVLGGVCGVIAVTMLARRRPSEAPAATGGTRVVVSWTVRARLYAIAFFAMAAFIGVYNAIAFRMTHPPFSLGVGLTSMLFLGYIAGPVTSVRAGALIDRSGVRATILVGIALELAGILATLIESLLAIIPGLLLMAAGFFVLHAAASATVPAVSPRPTVGSAWYTLWYYAGSSAGSLLLGAAWDAGRWPAVGALAAAMALAAAVSAATLPSRPGGR</sequence>
<evidence type="ECO:0000256" key="8">
    <source>
        <dbReference type="SAM" id="Phobius"/>
    </source>
</evidence>
<evidence type="ECO:0000256" key="6">
    <source>
        <dbReference type="ARBA" id="ARBA00022989"/>
    </source>
</evidence>
<feature type="transmembrane region" description="Helical" evidence="8">
    <location>
        <begin position="364"/>
        <end position="384"/>
    </location>
</feature>
<feature type="transmembrane region" description="Helical" evidence="8">
    <location>
        <begin position="137"/>
        <end position="156"/>
    </location>
</feature>
<dbReference type="EMBL" id="LXMD01000024">
    <property type="protein sequence ID" value="OCG73560.1"/>
    <property type="molecule type" value="Genomic_DNA"/>
</dbReference>
<feature type="transmembrane region" description="Helical" evidence="8">
    <location>
        <begin position="217"/>
        <end position="237"/>
    </location>
</feature>
<dbReference type="GO" id="GO:0022857">
    <property type="term" value="F:transmembrane transporter activity"/>
    <property type="evidence" value="ECO:0007669"/>
    <property type="project" value="InterPro"/>
</dbReference>
<evidence type="ECO:0000256" key="5">
    <source>
        <dbReference type="ARBA" id="ARBA00022692"/>
    </source>
</evidence>
<dbReference type="Pfam" id="PF07690">
    <property type="entry name" value="MFS_1"/>
    <property type="match status" value="1"/>
</dbReference>
<protein>
    <recommendedName>
        <fullName evidence="9">Major facilitator superfamily (MFS) profile domain-containing protein</fullName>
    </recommendedName>
</protein>
<evidence type="ECO:0000313" key="11">
    <source>
        <dbReference type="Proteomes" id="UP000093355"/>
    </source>
</evidence>
<dbReference type="AlphaFoldDB" id="A0A1B9NAE9"/>
<dbReference type="PANTHER" id="PTHR43271">
    <property type="entry name" value="BLL2771 PROTEIN"/>
    <property type="match status" value="1"/>
</dbReference>
<keyword evidence="4" id="KW-1003">Cell membrane</keyword>
<keyword evidence="6 8" id="KW-1133">Transmembrane helix</keyword>
<evidence type="ECO:0000259" key="9">
    <source>
        <dbReference type="PROSITE" id="PS50850"/>
    </source>
</evidence>
<evidence type="ECO:0000313" key="10">
    <source>
        <dbReference type="EMBL" id="OCG73560.1"/>
    </source>
</evidence>
<feature type="transmembrane region" description="Helical" evidence="8">
    <location>
        <begin position="276"/>
        <end position="297"/>
    </location>
</feature>
<keyword evidence="7 8" id="KW-0472">Membrane</keyword>
<comment type="subcellular location">
    <subcellularLocation>
        <location evidence="1">Cell membrane</location>
        <topology evidence="1">Multi-pass membrane protein</topology>
    </subcellularLocation>
</comment>
<dbReference type="PANTHER" id="PTHR43271:SF2">
    <property type="entry name" value="BLL2771 PROTEIN"/>
    <property type="match status" value="1"/>
</dbReference>
<dbReference type="InterPro" id="IPR020846">
    <property type="entry name" value="MFS_dom"/>
</dbReference>
<evidence type="ECO:0000256" key="1">
    <source>
        <dbReference type="ARBA" id="ARBA00004651"/>
    </source>
</evidence>
<feature type="transmembrane region" description="Helical" evidence="8">
    <location>
        <begin position="78"/>
        <end position="96"/>
    </location>
</feature>
<feature type="transmembrane region" description="Helical" evidence="8">
    <location>
        <begin position="303"/>
        <end position="325"/>
    </location>
</feature>
<evidence type="ECO:0000256" key="4">
    <source>
        <dbReference type="ARBA" id="ARBA00022475"/>
    </source>
</evidence>
<dbReference type="InterPro" id="IPR011701">
    <property type="entry name" value="MFS"/>
</dbReference>
<keyword evidence="5 8" id="KW-0812">Transmembrane</keyword>
<organism evidence="10 11">
    <name type="scientific">Microbacterium sediminis</name>
    <dbReference type="NCBI Taxonomy" id="904291"/>
    <lineage>
        <taxon>Bacteria</taxon>
        <taxon>Bacillati</taxon>
        <taxon>Actinomycetota</taxon>
        <taxon>Actinomycetes</taxon>
        <taxon>Micrococcales</taxon>
        <taxon>Microbacteriaceae</taxon>
        <taxon>Microbacterium</taxon>
    </lineage>
</organism>
<name>A0A1B9NAE9_9MICO</name>
<feature type="transmembrane region" description="Helical" evidence="8">
    <location>
        <begin position="12"/>
        <end position="31"/>
    </location>
</feature>
<feature type="transmembrane region" description="Helical" evidence="8">
    <location>
        <begin position="168"/>
        <end position="191"/>
    </location>
</feature>
<feature type="transmembrane region" description="Helical" evidence="8">
    <location>
        <begin position="51"/>
        <end position="71"/>
    </location>
</feature>
<comment type="caution">
    <text evidence="10">The sequence shown here is derived from an EMBL/GenBank/DDBJ whole genome shotgun (WGS) entry which is preliminary data.</text>
</comment>
<dbReference type="RefSeq" id="WP_067026634.1">
    <property type="nucleotide sequence ID" value="NZ_JRNY01000005.1"/>
</dbReference>
<dbReference type="Gene3D" id="1.20.1250.20">
    <property type="entry name" value="MFS general substrate transporter like domains"/>
    <property type="match status" value="2"/>
</dbReference>
<evidence type="ECO:0000256" key="7">
    <source>
        <dbReference type="ARBA" id="ARBA00023136"/>
    </source>
</evidence>
<keyword evidence="11" id="KW-1185">Reference proteome</keyword>
<dbReference type="InterPro" id="IPR036259">
    <property type="entry name" value="MFS_trans_sf"/>
</dbReference>
<comment type="similarity">
    <text evidence="2">Belongs to the major facilitator superfamily.</text>
</comment>
<feature type="transmembrane region" description="Helical" evidence="8">
    <location>
        <begin position="102"/>
        <end position="125"/>
    </location>
</feature>
<dbReference type="GO" id="GO:0005886">
    <property type="term" value="C:plasma membrane"/>
    <property type="evidence" value="ECO:0007669"/>
    <property type="project" value="UniProtKB-SubCell"/>
</dbReference>
<dbReference type="SUPFAM" id="SSF103473">
    <property type="entry name" value="MFS general substrate transporter"/>
    <property type="match status" value="1"/>
</dbReference>
<feature type="domain" description="Major facilitator superfamily (MFS) profile" evidence="9">
    <location>
        <begin position="9"/>
        <end position="388"/>
    </location>
</feature>
<evidence type="ECO:0000256" key="3">
    <source>
        <dbReference type="ARBA" id="ARBA00022448"/>
    </source>
</evidence>
<evidence type="ECO:0000256" key="2">
    <source>
        <dbReference type="ARBA" id="ARBA00008335"/>
    </source>
</evidence>
<reference evidence="10 11" key="1">
    <citation type="submission" date="2016-05" db="EMBL/GenBank/DDBJ databases">
        <authorList>
            <person name="Lavstsen T."/>
            <person name="Jespersen J.S."/>
        </authorList>
    </citation>
    <scope>NUCLEOTIDE SEQUENCE [LARGE SCALE GENOMIC DNA]</scope>
    <source>
        <strain evidence="10 11">YLB-01</strain>
    </source>
</reference>
<dbReference type="Proteomes" id="UP000093355">
    <property type="component" value="Unassembled WGS sequence"/>
</dbReference>